<proteinExistence type="inferred from homology"/>
<gene>
    <name evidence="10" type="primary">kdtA</name>
    <name evidence="10" type="ORF">GCM10010991_28890</name>
</gene>
<keyword evidence="8" id="KW-1003">Cell membrane</keyword>
<dbReference type="PANTHER" id="PTHR42755:SF1">
    <property type="entry name" value="3-DEOXY-D-MANNO-OCTULOSONIC ACID TRANSFERASE, MITOCHONDRIAL-RELATED"/>
    <property type="match status" value="1"/>
</dbReference>
<reference evidence="10 11" key="1">
    <citation type="journal article" date="2014" name="Int. J. Syst. Evol. Microbiol.">
        <title>Complete genome sequence of Corynebacterium casei LMG S-19264T (=DSM 44701T), isolated from a smear-ripened cheese.</title>
        <authorList>
            <consortium name="US DOE Joint Genome Institute (JGI-PGF)"/>
            <person name="Walter F."/>
            <person name="Albersmeier A."/>
            <person name="Kalinowski J."/>
            <person name="Ruckert C."/>
        </authorList>
    </citation>
    <scope>NUCLEOTIDE SEQUENCE [LARGE SCALE GENOMIC DNA]</scope>
    <source>
        <strain evidence="10 11">CGMCC 1.7029</strain>
    </source>
</reference>
<comment type="similarity">
    <text evidence="8">Belongs to the glycosyltransferase group 1 family.</text>
</comment>
<evidence type="ECO:0000256" key="1">
    <source>
        <dbReference type="ARBA" id="ARBA00003394"/>
    </source>
</evidence>
<dbReference type="Proteomes" id="UP000598196">
    <property type="component" value="Unassembled WGS sequence"/>
</dbReference>
<dbReference type="GO" id="GO:0009244">
    <property type="term" value="P:lipopolysaccharide core region biosynthetic process"/>
    <property type="evidence" value="ECO:0007669"/>
    <property type="project" value="UniProtKB-UniRule"/>
</dbReference>
<dbReference type="Pfam" id="PF04413">
    <property type="entry name" value="Glycos_transf_N"/>
    <property type="match status" value="1"/>
</dbReference>
<evidence type="ECO:0000256" key="4">
    <source>
        <dbReference type="ARBA" id="ARBA00019077"/>
    </source>
</evidence>
<keyword evidence="5 8" id="KW-0808">Transferase</keyword>
<evidence type="ECO:0000313" key="11">
    <source>
        <dbReference type="Proteomes" id="UP000598196"/>
    </source>
</evidence>
<evidence type="ECO:0000256" key="7">
    <source>
        <dbReference type="ARBA" id="ARBA00049183"/>
    </source>
</evidence>
<dbReference type="EC" id="2.4.99.12" evidence="3 8"/>
<keyword evidence="8" id="KW-0448">Lipopolysaccharide biosynthesis</keyword>
<dbReference type="RefSeq" id="WP_146287250.1">
    <property type="nucleotide sequence ID" value="NZ_BMLP01000006.1"/>
</dbReference>
<dbReference type="InterPro" id="IPR007507">
    <property type="entry name" value="Glycos_transf_N"/>
</dbReference>
<comment type="caution">
    <text evidence="10">The sequence shown here is derived from an EMBL/GenBank/DDBJ whole genome shotgun (WGS) entry which is preliminary data.</text>
</comment>
<evidence type="ECO:0000256" key="3">
    <source>
        <dbReference type="ARBA" id="ARBA00012621"/>
    </source>
</evidence>
<comment type="subcellular location">
    <subcellularLocation>
        <location evidence="8">Cell membrane</location>
    </subcellularLocation>
</comment>
<dbReference type="GO" id="GO:0009245">
    <property type="term" value="P:lipid A biosynthetic process"/>
    <property type="evidence" value="ECO:0007669"/>
    <property type="project" value="TreeGrafter"/>
</dbReference>
<dbReference type="AlphaFoldDB" id="A0A917YLB2"/>
<sequence length="396" mass="42176">MAPFGLSLYRLLARGRTAARTERAERPAGRLIWLHAGDDEVAGSLAELGRRIVEEDGHPVLLTASTLPQSAPEGVILQPAEADTPATVTAQLDHWLPDAIIHAGSEVRPALIHTAAERSIPQAMIEARAPRLPSDRDGWWYPGLMKASLSRMQEILAVDEPAARALRKVGVGTTLSITGRLEQPSAVLPANAAEHEALARLMNTRPVWLAAGVPQAEEAAVIEAHRAGLRHAHRLLLILVPEMPARIDGLLPELEQREGWQVASRLMDQDPTPETEVYLADSAELGLWYRLAPITFLGGSLAGSGCIRNPMEAAALGSSLIHGPRPGTHGALLGRLGAARAARSVASGADLADALSDLLSPDRAARLAAAAWAVTSEGVEVTERAHLLLRQMLGEA</sequence>
<keyword evidence="11" id="KW-1185">Reference proteome</keyword>
<dbReference type="OrthoDB" id="9789797at2"/>
<evidence type="ECO:0000256" key="8">
    <source>
        <dbReference type="RuleBase" id="RU365103"/>
    </source>
</evidence>
<dbReference type="Gene3D" id="3.40.50.2000">
    <property type="entry name" value="Glycogen Phosphorylase B"/>
    <property type="match status" value="1"/>
</dbReference>
<evidence type="ECO:0000256" key="6">
    <source>
        <dbReference type="ARBA" id="ARBA00031445"/>
    </source>
</evidence>
<evidence type="ECO:0000256" key="2">
    <source>
        <dbReference type="ARBA" id="ARBA00004713"/>
    </source>
</evidence>
<dbReference type="PANTHER" id="PTHR42755">
    <property type="entry name" value="3-DEOXY-MANNO-OCTULOSONATE CYTIDYLYLTRANSFERASE"/>
    <property type="match status" value="1"/>
</dbReference>
<keyword evidence="8" id="KW-0472">Membrane</keyword>
<name>A0A917YLB2_9RHOB</name>
<evidence type="ECO:0000259" key="9">
    <source>
        <dbReference type="Pfam" id="PF04413"/>
    </source>
</evidence>
<dbReference type="GO" id="GO:0043842">
    <property type="term" value="F:Kdo transferase activity"/>
    <property type="evidence" value="ECO:0007669"/>
    <property type="project" value="UniProtKB-EC"/>
</dbReference>
<accession>A0A917YLB2</accession>
<evidence type="ECO:0000313" key="10">
    <source>
        <dbReference type="EMBL" id="GGO35874.1"/>
    </source>
</evidence>
<comment type="catalytic activity">
    <reaction evidence="7 8">
        <text>lipid IVA (E. coli) + CMP-3-deoxy-beta-D-manno-octulosonate = alpha-Kdo-(2-&gt;6)-lipid IVA (E. coli) + CMP + H(+)</text>
        <dbReference type="Rhea" id="RHEA:28066"/>
        <dbReference type="ChEBI" id="CHEBI:15378"/>
        <dbReference type="ChEBI" id="CHEBI:58603"/>
        <dbReference type="ChEBI" id="CHEBI:60364"/>
        <dbReference type="ChEBI" id="CHEBI:60377"/>
        <dbReference type="ChEBI" id="CHEBI:85987"/>
        <dbReference type="EC" id="2.4.99.12"/>
    </reaction>
</comment>
<dbReference type="InterPro" id="IPR039901">
    <property type="entry name" value="Kdotransferase"/>
</dbReference>
<organism evidence="10 11">
    <name type="scientific">Gemmobacter aquaticus</name>
    <dbReference type="NCBI Taxonomy" id="490185"/>
    <lineage>
        <taxon>Bacteria</taxon>
        <taxon>Pseudomonadati</taxon>
        <taxon>Pseudomonadota</taxon>
        <taxon>Alphaproteobacteria</taxon>
        <taxon>Rhodobacterales</taxon>
        <taxon>Paracoccaceae</taxon>
        <taxon>Gemmobacter</taxon>
    </lineage>
</organism>
<dbReference type="EMBL" id="BMLP01000006">
    <property type="protein sequence ID" value="GGO35874.1"/>
    <property type="molecule type" value="Genomic_DNA"/>
</dbReference>
<dbReference type="GO" id="GO:0005886">
    <property type="term" value="C:plasma membrane"/>
    <property type="evidence" value="ECO:0007669"/>
    <property type="project" value="UniProtKB-SubCell"/>
</dbReference>
<dbReference type="Gene3D" id="3.40.50.11720">
    <property type="entry name" value="3-Deoxy-D-manno-octulosonic-acid transferase, N-terminal domain"/>
    <property type="match status" value="1"/>
</dbReference>
<comment type="function">
    <text evidence="1 8">Involved in lipopolysaccharide (LPS) biosynthesis. Catalyzes the transfer of 3-deoxy-D-manno-octulosonate (Kdo) residue(s) from CMP-Kdo to lipid IV(A), the tetraacyldisaccharide-1,4'-bisphosphate precursor of lipid A.</text>
</comment>
<comment type="pathway">
    <text evidence="2 8">Bacterial outer membrane biogenesis; LPS core biosynthesis.</text>
</comment>
<dbReference type="InterPro" id="IPR038107">
    <property type="entry name" value="Glycos_transf_N_sf"/>
</dbReference>
<feature type="domain" description="3-deoxy-D-manno-octulosonic-acid transferase N-terminal" evidence="9">
    <location>
        <begin position="23"/>
        <end position="180"/>
    </location>
</feature>
<evidence type="ECO:0000256" key="5">
    <source>
        <dbReference type="ARBA" id="ARBA00022679"/>
    </source>
</evidence>
<protein>
    <recommendedName>
        <fullName evidence="4 8">3-deoxy-D-manno-octulosonic acid transferase</fullName>
        <shortName evidence="8">Kdo transferase</shortName>
        <ecNumber evidence="3 8">2.4.99.12</ecNumber>
    </recommendedName>
    <alternativeName>
        <fullName evidence="6 8">Lipid IV(A) 3-deoxy-D-manno-octulosonic acid transferase</fullName>
    </alternativeName>
</protein>